<dbReference type="PANTHER" id="PTHR47447">
    <property type="entry name" value="OS03G0856100 PROTEIN"/>
    <property type="match status" value="1"/>
</dbReference>
<dbReference type="Gene3D" id="1.25.40.10">
    <property type="entry name" value="Tetratricopeptide repeat domain"/>
    <property type="match status" value="1"/>
</dbReference>
<dbReference type="AlphaFoldDB" id="E2BSM3"/>
<dbReference type="PANTHER" id="PTHR47447:SF28">
    <property type="entry name" value="PENTACOTRIPEPTIDE-REPEAT REGION OF PRORP DOMAIN-CONTAINING PROTEIN"/>
    <property type="match status" value="1"/>
</dbReference>
<evidence type="ECO:0000256" key="1">
    <source>
        <dbReference type="ARBA" id="ARBA00022737"/>
    </source>
</evidence>
<sequence length="199" mass="23210">MASDDVKPDAKTITLLLDLIPNTVTAENLLLKIADEKNIQLDIDFYNMLIKRRSIRFEYKAAKEVIQITEKKSLRPNVMTFGVLALACQEYYDFKEFLEGIEAFGYKPNVIIMTALLKTACIKNNLGCLLFVMDYMVMNKIKPNEQTIKILKEFSKKIPNMRKPKGKGKLRKLRSLENNVYRFEETFSKWQKKIEENNL</sequence>
<organism evidence="3">
    <name type="scientific">Harpegnathos saltator</name>
    <name type="common">Jerdon's jumping ant</name>
    <dbReference type="NCBI Taxonomy" id="610380"/>
    <lineage>
        <taxon>Eukaryota</taxon>
        <taxon>Metazoa</taxon>
        <taxon>Ecdysozoa</taxon>
        <taxon>Arthropoda</taxon>
        <taxon>Hexapoda</taxon>
        <taxon>Insecta</taxon>
        <taxon>Pterygota</taxon>
        <taxon>Neoptera</taxon>
        <taxon>Endopterygota</taxon>
        <taxon>Hymenoptera</taxon>
        <taxon>Apocrita</taxon>
        <taxon>Aculeata</taxon>
        <taxon>Formicoidea</taxon>
        <taxon>Formicidae</taxon>
        <taxon>Ponerinae</taxon>
        <taxon>Ponerini</taxon>
        <taxon>Harpegnathos</taxon>
    </lineage>
</organism>
<gene>
    <name evidence="2" type="ORF">EAI_01635</name>
</gene>
<dbReference type="InterPro" id="IPR011990">
    <property type="entry name" value="TPR-like_helical_dom_sf"/>
</dbReference>
<keyword evidence="3" id="KW-1185">Reference proteome</keyword>
<dbReference type="Pfam" id="PF13812">
    <property type="entry name" value="PPR_3"/>
    <property type="match status" value="2"/>
</dbReference>
<dbReference type="EMBL" id="GL450241">
    <property type="protein sequence ID" value="EFN81269.1"/>
    <property type="molecule type" value="Genomic_DNA"/>
</dbReference>
<dbReference type="STRING" id="610380.E2BSM3"/>
<protein>
    <submittedName>
        <fullName evidence="2">Pentatricopeptide repeat-containing protein 1</fullName>
    </submittedName>
</protein>
<evidence type="ECO:0000313" key="2">
    <source>
        <dbReference type="EMBL" id="EFN81269.1"/>
    </source>
</evidence>
<dbReference type="Proteomes" id="UP000008237">
    <property type="component" value="Unassembled WGS sequence"/>
</dbReference>
<proteinExistence type="predicted"/>
<name>E2BSM3_HARSA</name>
<dbReference type="OrthoDB" id="185373at2759"/>
<dbReference type="InterPro" id="IPR002885">
    <property type="entry name" value="PPR_rpt"/>
</dbReference>
<evidence type="ECO:0000313" key="3">
    <source>
        <dbReference type="Proteomes" id="UP000008237"/>
    </source>
</evidence>
<dbReference type="OMA" id="CTEAKEF"/>
<keyword evidence="1" id="KW-0677">Repeat</keyword>
<dbReference type="InParanoid" id="E2BSM3"/>
<accession>E2BSM3</accession>
<reference evidence="2 3" key="1">
    <citation type="journal article" date="2010" name="Science">
        <title>Genomic comparison of the ants Camponotus floridanus and Harpegnathos saltator.</title>
        <authorList>
            <person name="Bonasio R."/>
            <person name="Zhang G."/>
            <person name="Ye C."/>
            <person name="Mutti N.S."/>
            <person name="Fang X."/>
            <person name="Qin N."/>
            <person name="Donahue G."/>
            <person name="Yang P."/>
            <person name="Li Q."/>
            <person name="Li C."/>
            <person name="Zhang P."/>
            <person name="Huang Z."/>
            <person name="Berger S.L."/>
            <person name="Reinberg D."/>
            <person name="Wang J."/>
            <person name="Liebig J."/>
        </authorList>
    </citation>
    <scope>NUCLEOTIDE SEQUENCE [LARGE SCALE GENOMIC DNA]</scope>
    <source>
        <strain evidence="2 3">R22 G/1</strain>
    </source>
</reference>